<accession>A0A7J9EU79</accession>
<dbReference type="Proteomes" id="UP000593568">
    <property type="component" value="Unassembled WGS sequence"/>
</dbReference>
<gene>
    <name evidence="1" type="ORF">Gotri_011575</name>
</gene>
<evidence type="ECO:0000313" key="2">
    <source>
        <dbReference type="Proteomes" id="UP000593568"/>
    </source>
</evidence>
<comment type="caution">
    <text evidence="1">The sequence shown here is derived from an EMBL/GenBank/DDBJ whole genome shotgun (WGS) entry which is preliminary data.</text>
</comment>
<keyword evidence="2" id="KW-1185">Reference proteome</keyword>
<reference evidence="1 2" key="1">
    <citation type="journal article" date="2019" name="Genome Biol. Evol.">
        <title>Insights into the evolution of the New World diploid cottons (Gossypium, subgenus Houzingenia) based on genome sequencing.</title>
        <authorList>
            <person name="Grover C.E."/>
            <person name="Arick M.A. 2nd"/>
            <person name="Thrash A."/>
            <person name="Conover J.L."/>
            <person name="Sanders W.S."/>
            <person name="Peterson D.G."/>
            <person name="Frelichowski J.E."/>
            <person name="Scheffler J.A."/>
            <person name="Scheffler B.E."/>
            <person name="Wendel J.F."/>
        </authorList>
    </citation>
    <scope>NUCLEOTIDE SEQUENCE [LARGE SCALE GENOMIC DNA]</scope>
    <source>
        <strain evidence="1">8</strain>
        <tissue evidence="1">Leaf</tissue>
    </source>
</reference>
<dbReference type="AlphaFoldDB" id="A0A7J9EU79"/>
<protein>
    <submittedName>
        <fullName evidence="1">Uncharacterized protein</fullName>
    </submittedName>
</protein>
<evidence type="ECO:0000313" key="1">
    <source>
        <dbReference type="EMBL" id="MBA0776606.1"/>
    </source>
</evidence>
<name>A0A7J9EU79_9ROSI</name>
<organism evidence="1 2">
    <name type="scientific">Gossypium trilobum</name>
    <dbReference type="NCBI Taxonomy" id="34281"/>
    <lineage>
        <taxon>Eukaryota</taxon>
        <taxon>Viridiplantae</taxon>
        <taxon>Streptophyta</taxon>
        <taxon>Embryophyta</taxon>
        <taxon>Tracheophyta</taxon>
        <taxon>Spermatophyta</taxon>
        <taxon>Magnoliopsida</taxon>
        <taxon>eudicotyledons</taxon>
        <taxon>Gunneridae</taxon>
        <taxon>Pentapetalae</taxon>
        <taxon>rosids</taxon>
        <taxon>malvids</taxon>
        <taxon>Malvales</taxon>
        <taxon>Malvaceae</taxon>
        <taxon>Malvoideae</taxon>
        <taxon>Gossypium</taxon>
    </lineage>
</organism>
<dbReference type="EMBL" id="JABEZW010000009">
    <property type="protein sequence ID" value="MBA0776606.1"/>
    <property type="molecule type" value="Genomic_DNA"/>
</dbReference>
<proteinExistence type="predicted"/>
<feature type="non-terminal residue" evidence="1">
    <location>
        <position position="1"/>
    </location>
</feature>
<sequence>SSIAQQLSFEGKKIQLVDNSISTSPSKPNFVMMNVIKNGATSLEEQVVSLIKMVESLTISFKEKDDQMAFIMKRILDLIGKRPKNEEFSDENL</sequence>